<accession>A0A9X2JSX5</accession>
<dbReference type="PANTHER" id="PTHR40690:SF1">
    <property type="entry name" value="DUF1611 DOMAIN-CONTAINING PROTEIN"/>
    <property type="match status" value="1"/>
</dbReference>
<dbReference type="AlphaFoldDB" id="A0A9X2JSX5"/>
<dbReference type="InterPro" id="IPR011669">
    <property type="entry name" value="DgcN-like"/>
</dbReference>
<evidence type="ECO:0000313" key="4">
    <source>
        <dbReference type="Proteomes" id="UP001139474"/>
    </source>
</evidence>
<dbReference type="Proteomes" id="UP001139474">
    <property type="component" value="Unassembled WGS sequence"/>
</dbReference>
<reference evidence="3" key="1">
    <citation type="submission" date="2022-06" db="EMBL/GenBank/DDBJ databases">
        <title>Idiomarina rhizosphaerae M1R2S28.</title>
        <authorList>
            <person name="Sun J.-Q."/>
            <person name="Li L.-F."/>
        </authorList>
    </citation>
    <scope>NUCLEOTIDE SEQUENCE</scope>
    <source>
        <strain evidence="3">M1R2S28</strain>
    </source>
</reference>
<dbReference type="InterPro" id="IPR035086">
    <property type="entry name" value="DgcN-like_C"/>
</dbReference>
<comment type="caution">
    <text evidence="3">The sequence shown here is derived from an EMBL/GenBank/DDBJ whole genome shotgun (WGS) entry which is preliminary data.</text>
</comment>
<dbReference type="InterPro" id="IPR027417">
    <property type="entry name" value="P-loop_NTPase"/>
</dbReference>
<dbReference type="Gene3D" id="3.40.50.300">
    <property type="entry name" value="P-loop containing nucleotide triphosphate hydrolases"/>
    <property type="match status" value="1"/>
</dbReference>
<dbReference type="Pfam" id="PF07755">
    <property type="entry name" value="DUF1611"/>
    <property type="match status" value="1"/>
</dbReference>
<dbReference type="InterPro" id="IPR035402">
    <property type="entry name" value="DgcN-like_N"/>
</dbReference>
<feature type="domain" description="D-glutamate N-acetyltransferase-like C-terminal" evidence="1">
    <location>
        <begin position="134"/>
        <end position="330"/>
    </location>
</feature>
<protein>
    <submittedName>
        <fullName evidence="3">DUF1611 domain-containing protein</fullName>
    </submittedName>
</protein>
<dbReference type="PIRSF" id="PIRSF026760">
    <property type="entry name" value="UCP026760"/>
    <property type="match status" value="1"/>
</dbReference>
<keyword evidence="4" id="KW-1185">Reference proteome</keyword>
<proteinExistence type="predicted"/>
<name>A0A9X2JSX5_9GAMM</name>
<dbReference type="Pfam" id="PF17396">
    <property type="entry name" value="DUF1611_N"/>
    <property type="match status" value="1"/>
</dbReference>
<dbReference type="EMBL" id="JAMZDE010000006">
    <property type="protein sequence ID" value="MCP1339240.1"/>
    <property type="molecule type" value="Genomic_DNA"/>
</dbReference>
<feature type="domain" description="D-glutamate N-acetyltransferase-like N-terminal" evidence="2">
    <location>
        <begin position="57"/>
        <end position="127"/>
    </location>
</feature>
<dbReference type="SUPFAM" id="SSF52540">
    <property type="entry name" value="P-loop containing nucleoside triphosphate hydrolases"/>
    <property type="match status" value="1"/>
</dbReference>
<dbReference type="Gene3D" id="3.40.50.720">
    <property type="entry name" value="NAD(P)-binding Rossmann-like Domain"/>
    <property type="match status" value="1"/>
</dbReference>
<dbReference type="PANTHER" id="PTHR40690">
    <property type="entry name" value="GLL3100 PROTEIN"/>
    <property type="match status" value="1"/>
</dbReference>
<evidence type="ECO:0000259" key="2">
    <source>
        <dbReference type="Pfam" id="PF17396"/>
    </source>
</evidence>
<gene>
    <name evidence="3" type="ORF">NJR55_06495</name>
</gene>
<evidence type="ECO:0000313" key="3">
    <source>
        <dbReference type="EMBL" id="MCP1339240.1"/>
    </source>
</evidence>
<dbReference type="RefSeq" id="WP_253618880.1">
    <property type="nucleotide sequence ID" value="NZ_JAMZDE010000006.1"/>
</dbReference>
<organism evidence="3 4">
    <name type="scientific">Idiomarina rhizosphaerae</name>
    <dbReference type="NCBI Taxonomy" id="2961572"/>
    <lineage>
        <taxon>Bacteria</taxon>
        <taxon>Pseudomonadati</taxon>
        <taxon>Pseudomonadota</taxon>
        <taxon>Gammaproteobacteria</taxon>
        <taxon>Alteromonadales</taxon>
        <taxon>Idiomarinaceae</taxon>
        <taxon>Idiomarina</taxon>
    </lineage>
</organism>
<evidence type="ECO:0000259" key="1">
    <source>
        <dbReference type="Pfam" id="PF07755"/>
    </source>
</evidence>
<sequence length="350" mass="37299">MSTMKIKLPYVIFLGDVEDKTLVKTGAGLAKWCGDDVLGQLRLASCAVDLGLTELTLTEAIAKGAKSLVIGVATVGGSVKPSWLPTFVQALEAGLDIINGLHTNLSNIPELAEAQQKSSGQIINIRQVTGEFPIATGKKRRGMRLLTVGTDCAVGKKYTALELSLGLNTAGIDATFRATGQTGIMIAGEGLPVDSVVSDFVSGAAELISPDNNADHWDIIEGQGSLFNPSFSAVSLGLLHGSQPDAIIVCHDVARETISTCPDYQLPTLQACIDLHLQCARIVNPTVRCIGISVNTSSLNQDKREEYLQALEQELGLPCVDPLITGCDTLIKELMMQFYPQQTRLAHAEL</sequence>